<keyword evidence="4" id="KW-1185">Reference proteome</keyword>
<dbReference type="GO" id="GO:0016491">
    <property type="term" value="F:oxidoreductase activity"/>
    <property type="evidence" value="ECO:0007669"/>
    <property type="project" value="TreeGrafter"/>
</dbReference>
<gene>
    <name evidence="3" type="ORF">SAMD00023353_0101090</name>
</gene>
<evidence type="ECO:0000313" key="3">
    <source>
        <dbReference type="EMBL" id="GAP82570.2"/>
    </source>
</evidence>
<dbReference type="Pfam" id="PF00258">
    <property type="entry name" value="Flavodoxin_1"/>
    <property type="match status" value="1"/>
</dbReference>
<evidence type="ECO:0000256" key="1">
    <source>
        <dbReference type="ARBA" id="ARBA00022630"/>
    </source>
</evidence>
<name>A0A1S7UI66_ROSNE</name>
<dbReference type="Gene3D" id="3.40.50.360">
    <property type="match status" value="1"/>
</dbReference>
<dbReference type="PROSITE" id="PS50902">
    <property type="entry name" value="FLAVODOXIN_LIKE"/>
    <property type="match status" value="1"/>
</dbReference>
<evidence type="ECO:0000313" key="4">
    <source>
        <dbReference type="Proteomes" id="UP000054516"/>
    </source>
</evidence>
<dbReference type="FunFam" id="3.40.50.360:FF:000034">
    <property type="entry name" value="NADPH-dependent diflavin oxidoreductase 1"/>
    <property type="match status" value="1"/>
</dbReference>
<dbReference type="InterPro" id="IPR001094">
    <property type="entry name" value="Flavdoxin-like"/>
</dbReference>
<dbReference type="PANTHER" id="PTHR19384">
    <property type="entry name" value="NITRIC OXIDE SYNTHASE-RELATED"/>
    <property type="match status" value="1"/>
</dbReference>
<dbReference type="OrthoDB" id="1856718at2759"/>
<reference evidence="3" key="1">
    <citation type="submission" date="2016-03" db="EMBL/GenBank/DDBJ databases">
        <title>Draft genome sequence of Rosellinia necatrix.</title>
        <authorList>
            <person name="Kanematsu S."/>
        </authorList>
    </citation>
    <scope>NUCLEOTIDE SEQUENCE [LARGE SCALE GENOMIC DNA]</scope>
    <source>
        <strain evidence="3">W97</strain>
    </source>
</reference>
<dbReference type="AlphaFoldDB" id="A0A1S7UI66"/>
<dbReference type="GO" id="GO:0005829">
    <property type="term" value="C:cytosol"/>
    <property type="evidence" value="ECO:0007669"/>
    <property type="project" value="TreeGrafter"/>
</dbReference>
<dbReference type="PANTHER" id="PTHR19384:SF10">
    <property type="entry name" value="NADPH-DEPENDENT DIFLAVIN OXIDOREDUCTASE 1"/>
    <property type="match status" value="1"/>
</dbReference>
<dbReference type="InterPro" id="IPR008254">
    <property type="entry name" value="Flavodoxin/NO_synth"/>
</dbReference>
<dbReference type="SUPFAM" id="SSF52218">
    <property type="entry name" value="Flavoproteins"/>
    <property type="match status" value="1"/>
</dbReference>
<dbReference type="STRING" id="77044.A0A1S7UI66"/>
<dbReference type="InterPro" id="IPR029039">
    <property type="entry name" value="Flavoprotein-like_sf"/>
</dbReference>
<dbReference type="Proteomes" id="UP000054516">
    <property type="component" value="Unassembled WGS sequence"/>
</dbReference>
<sequence>MLILYGSETGNSEESASDIERMARRLHFRTLLEEMNDVKLGDLLQYPLVIFVVSTTGQGDLPKNARKFWKSLLRKRLPPNCLRQVNFTTFGLGDSSYFQYNWAARKLHKRLEQLGAIEFLPRGEANERHEDGIDGTFLPWCLTLQAYIEKQWPLPLGLSPISPDVQLSPKFTIEPVNQGLAMISDNEQIPGRNAIVAMGGSHTKNTDTPTNAITHITTTPEENSIANHNSGHNIDNYGRELDKEAAVFSHVDNSPSHIDKLRYELEVENRSLYNNILARLSNQTADKWPGGVDILDRPNVLKDAPAKYALDESTGCIDEDSPVALLPIPSSRFGMVLKNTRLTPDSHWQDVRHLVICLSSVTLDTDRPTMPALPELLPVSY</sequence>
<dbReference type="EMBL" id="DF977446">
    <property type="protein sequence ID" value="GAP82570.2"/>
    <property type="molecule type" value="Genomic_DNA"/>
</dbReference>
<dbReference type="GO" id="GO:0050660">
    <property type="term" value="F:flavin adenine dinucleotide binding"/>
    <property type="evidence" value="ECO:0007669"/>
    <property type="project" value="TreeGrafter"/>
</dbReference>
<evidence type="ECO:0000259" key="2">
    <source>
        <dbReference type="PROSITE" id="PS50902"/>
    </source>
</evidence>
<accession>A0A1S7UI66</accession>
<organism evidence="3">
    <name type="scientific">Rosellinia necatrix</name>
    <name type="common">White root-rot fungus</name>
    <dbReference type="NCBI Taxonomy" id="77044"/>
    <lineage>
        <taxon>Eukaryota</taxon>
        <taxon>Fungi</taxon>
        <taxon>Dikarya</taxon>
        <taxon>Ascomycota</taxon>
        <taxon>Pezizomycotina</taxon>
        <taxon>Sordariomycetes</taxon>
        <taxon>Xylariomycetidae</taxon>
        <taxon>Xylariales</taxon>
        <taxon>Xylariaceae</taxon>
        <taxon>Rosellinia</taxon>
    </lineage>
</organism>
<keyword evidence="1" id="KW-0285">Flavoprotein</keyword>
<dbReference type="PRINTS" id="PR00369">
    <property type="entry name" value="FLAVODOXIN"/>
</dbReference>
<dbReference type="GO" id="GO:0010181">
    <property type="term" value="F:FMN binding"/>
    <property type="evidence" value="ECO:0007669"/>
    <property type="project" value="InterPro"/>
</dbReference>
<proteinExistence type="predicted"/>
<feature type="domain" description="Flavodoxin-like" evidence="2">
    <location>
        <begin position="1"/>
        <end position="145"/>
    </location>
</feature>
<protein>
    <submittedName>
        <fullName evidence="3">Putative NADPH-dependent FMN FAD containing</fullName>
    </submittedName>
</protein>